<keyword evidence="2" id="KW-1185">Reference proteome</keyword>
<organism evidence="1 2">
    <name type="scientific">Mesorhizobium ventifaucium</name>
    <dbReference type="NCBI Taxonomy" id="666020"/>
    <lineage>
        <taxon>Bacteria</taxon>
        <taxon>Pseudomonadati</taxon>
        <taxon>Pseudomonadota</taxon>
        <taxon>Alphaproteobacteria</taxon>
        <taxon>Hyphomicrobiales</taxon>
        <taxon>Phyllobacteriaceae</taxon>
        <taxon>Mesorhizobium</taxon>
    </lineage>
</organism>
<dbReference type="Proteomes" id="UP001152604">
    <property type="component" value="Unassembled WGS sequence"/>
</dbReference>
<gene>
    <name evidence="1" type="ORF">MES4922_230008</name>
</gene>
<reference evidence="1" key="1">
    <citation type="submission" date="2022-03" db="EMBL/GenBank/DDBJ databases">
        <authorList>
            <person name="Brunel B."/>
        </authorList>
    </citation>
    <scope>NUCLEOTIDE SEQUENCE</scope>
    <source>
        <strain evidence="1">STM4922sample</strain>
    </source>
</reference>
<evidence type="ECO:0000313" key="2">
    <source>
        <dbReference type="Proteomes" id="UP001152604"/>
    </source>
</evidence>
<evidence type="ECO:0000313" key="1">
    <source>
        <dbReference type="EMBL" id="CAH2399922.1"/>
    </source>
</evidence>
<dbReference type="EMBL" id="CAKXZS010000016">
    <property type="protein sequence ID" value="CAH2399922.1"/>
    <property type="molecule type" value="Genomic_DNA"/>
</dbReference>
<protein>
    <submittedName>
        <fullName evidence="1">Uncharacterized protein</fullName>
    </submittedName>
</protein>
<name>A0ABN8JPD6_9HYPH</name>
<proteinExistence type="predicted"/>
<accession>A0ABN8JPD6</accession>
<sequence>MKRQAEATLPFEHRVLVARLVELNSIAVHLNRGARLIQPRRYSWRPSAAPLYAEIDAMRDIDLPDVSSPTITSANCESRLNDSSSGLLGGTIIACGAPA</sequence>
<comment type="caution">
    <text evidence="1">The sequence shown here is derived from an EMBL/GenBank/DDBJ whole genome shotgun (WGS) entry which is preliminary data.</text>
</comment>